<dbReference type="STRING" id="525257.HMPREF0204_12278"/>
<organism evidence="2 3">
    <name type="scientific">Chryseobacterium gleum</name>
    <name type="common">Flavobacterium gleum</name>
    <dbReference type="NCBI Taxonomy" id="250"/>
    <lineage>
        <taxon>Bacteria</taxon>
        <taxon>Pseudomonadati</taxon>
        <taxon>Bacteroidota</taxon>
        <taxon>Flavobacteriia</taxon>
        <taxon>Flavobacteriales</taxon>
        <taxon>Weeksellaceae</taxon>
        <taxon>Chryseobacterium group</taxon>
        <taxon>Chryseobacterium</taxon>
    </lineage>
</organism>
<name>A0A448B222_CHRGE</name>
<dbReference type="EMBL" id="LR134289">
    <property type="protein sequence ID" value="VEE07488.1"/>
    <property type="molecule type" value="Genomic_DNA"/>
</dbReference>
<evidence type="ECO:0000256" key="1">
    <source>
        <dbReference type="SAM" id="Phobius"/>
    </source>
</evidence>
<dbReference type="GeneID" id="93020720"/>
<gene>
    <name evidence="2" type="ORF">NCTC11432_02174</name>
</gene>
<dbReference type="AlphaFoldDB" id="A0A448B222"/>
<reference evidence="2 3" key="1">
    <citation type="submission" date="2018-12" db="EMBL/GenBank/DDBJ databases">
        <authorList>
            <consortium name="Pathogen Informatics"/>
        </authorList>
    </citation>
    <scope>NUCLEOTIDE SEQUENCE [LARGE SCALE GENOMIC DNA]</scope>
    <source>
        <strain evidence="2 3">NCTC11432</strain>
    </source>
</reference>
<proteinExistence type="predicted"/>
<feature type="transmembrane region" description="Helical" evidence="1">
    <location>
        <begin position="6"/>
        <end position="23"/>
    </location>
</feature>
<dbReference type="KEGG" id="cgle:NCTC11432_02174"/>
<dbReference type="RefSeq" id="WP_002977336.1">
    <property type="nucleotide sequence ID" value="NZ_CP068486.1"/>
</dbReference>
<keyword evidence="1" id="KW-0472">Membrane</keyword>
<keyword evidence="1" id="KW-1133">Transmembrane helix</keyword>
<sequence>MKAIKIYSIVATLVIVGLSVWVYSTKKELKETEEVLDQCSDRYYQEINK</sequence>
<dbReference type="Proteomes" id="UP000279227">
    <property type="component" value="Chromosome"/>
</dbReference>
<protein>
    <submittedName>
        <fullName evidence="2">Uncharacterized protein</fullName>
    </submittedName>
</protein>
<keyword evidence="1" id="KW-0812">Transmembrane</keyword>
<evidence type="ECO:0000313" key="2">
    <source>
        <dbReference type="EMBL" id="VEE07488.1"/>
    </source>
</evidence>
<accession>A0A448B222</accession>
<evidence type="ECO:0000313" key="3">
    <source>
        <dbReference type="Proteomes" id="UP000279227"/>
    </source>
</evidence>